<feature type="repeat" description="ANK" evidence="1">
    <location>
        <begin position="42"/>
        <end position="74"/>
    </location>
</feature>
<dbReference type="KEGG" id="nve:5519335"/>
<proteinExistence type="predicted"/>
<dbReference type="PROSITE" id="PS50297">
    <property type="entry name" value="ANK_REP_REGION"/>
    <property type="match status" value="2"/>
</dbReference>
<reference evidence="2 3" key="1">
    <citation type="journal article" date="2007" name="Science">
        <title>Sea anemone genome reveals ancestral eumetazoan gene repertoire and genomic organization.</title>
        <authorList>
            <person name="Putnam N.H."/>
            <person name="Srivastava M."/>
            <person name="Hellsten U."/>
            <person name="Dirks B."/>
            <person name="Chapman J."/>
            <person name="Salamov A."/>
            <person name="Terry A."/>
            <person name="Shapiro H."/>
            <person name="Lindquist E."/>
            <person name="Kapitonov V.V."/>
            <person name="Jurka J."/>
            <person name="Genikhovich G."/>
            <person name="Grigoriev I.V."/>
            <person name="Lucas S.M."/>
            <person name="Steele R.E."/>
            <person name="Finnerty J.R."/>
            <person name="Technau U."/>
            <person name="Martindale M.Q."/>
            <person name="Rokhsar D.S."/>
        </authorList>
    </citation>
    <scope>NUCLEOTIDE SEQUENCE [LARGE SCALE GENOMIC DNA]</scope>
    <source>
        <strain evidence="3">CH2 X CH6</strain>
    </source>
</reference>
<dbReference type="InterPro" id="IPR002110">
    <property type="entry name" value="Ankyrin_rpt"/>
</dbReference>
<protein>
    <recommendedName>
        <fullName evidence="4">Ankyrin repeat domain-containing protein 45</fullName>
    </recommendedName>
</protein>
<dbReference type="Proteomes" id="UP000001593">
    <property type="component" value="Unassembled WGS sequence"/>
</dbReference>
<dbReference type="InterPro" id="IPR039323">
    <property type="entry name" value="ANKRD_45/46/60"/>
</dbReference>
<dbReference type="Gene3D" id="1.20.1270.10">
    <property type="match status" value="1"/>
</dbReference>
<organism evidence="2 3">
    <name type="scientific">Nematostella vectensis</name>
    <name type="common">Starlet sea anemone</name>
    <dbReference type="NCBI Taxonomy" id="45351"/>
    <lineage>
        <taxon>Eukaryota</taxon>
        <taxon>Metazoa</taxon>
        <taxon>Cnidaria</taxon>
        <taxon>Anthozoa</taxon>
        <taxon>Hexacorallia</taxon>
        <taxon>Actiniaria</taxon>
        <taxon>Edwardsiidae</taxon>
        <taxon>Nematostella</taxon>
    </lineage>
</organism>
<dbReference type="PIRSF" id="PIRSF000654">
    <property type="entry name" value="Integrin-linked_kinase"/>
    <property type="match status" value="1"/>
</dbReference>
<dbReference type="Gene3D" id="1.25.40.20">
    <property type="entry name" value="Ankyrin repeat-containing domain"/>
    <property type="match status" value="2"/>
</dbReference>
<dbReference type="SUPFAM" id="SSF48403">
    <property type="entry name" value="Ankyrin repeat"/>
    <property type="match status" value="1"/>
</dbReference>
<dbReference type="PROSITE" id="PS50088">
    <property type="entry name" value="ANK_REPEAT"/>
    <property type="match status" value="2"/>
</dbReference>
<dbReference type="PANTHER" id="PTHR22677">
    <property type="entry name" value="ANKYRIN REPEAT DOMAIN-CONTAINING PROTEIN 60"/>
    <property type="match status" value="1"/>
</dbReference>
<dbReference type="EMBL" id="DS469521">
    <property type="protein sequence ID" value="EDO47171.1"/>
    <property type="molecule type" value="Genomic_DNA"/>
</dbReference>
<evidence type="ECO:0000256" key="1">
    <source>
        <dbReference type="PROSITE-ProRule" id="PRU00023"/>
    </source>
</evidence>
<dbReference type="OrthoDB" id="194358at2759"/>
<dbReference type="InterPro" id="IPR029048">
    <property type="entry name" value="HSP70_C_sf"/>
</dbReference>
<evidence type="ECO:0000313" key="2">
    <source>
        <dbReference type="EMBL" id="EDO47171.1"/>
    </source>
</evidence>
<dbReference type="AlphaFoldDB" id="A7RMV9"/>
<sequence>MGKSLFDFATEGDIDSIRQLFEDPESPYVTDASTELNKRNPDGKSAIDLAAMLGRNEVVRELLERGAEVNSKTKKGYTCLHIAACWGQVGCLKALVASGADLQIRNAHGERAREAATRYNKVDCIEYLDKAEAQFELKALITSTKETIADPDKHMGRFTKDDRVSGNRYCDEKSEWLENNADTASLEEIVKQKEDLAGVLQPILSKLEDIENGNNSKDAKK</sequence>
<keyword evidence="3" id="KW-1185">Reference proteome</keyword>
<dbReference type="Pfam" id="PF12796">
    <property type="entry name" value="Ank_2"/>
    <property type="match status" value="1"/>
</dbReference>
<dbReference type="SMART" id="SM00248">
    <property type="entry name" value="ANK"/>
    <property type="match status" value="3"/>
</dbReference>
<dbReference type="InParanoid" id="A7RMV9"/>
<feature type="repeat" description="ANK" evidence="1">
    <location>
        <begin position="75"/>
        <end position="107"/>
    </location>
</feature>
<dbReference type="SUPFAM" id="SSF100934">
    <property type="entry name" value="Heat shock protein 70kD (HSP70), C-terminal subdomain"/>
    <property type="match status" value="1"/>
</dbReference>
<evidence type="ECO:0000313" key="3">
    <source>
        <dbReference type="Proteomes" id="UP000001593"/>
    </source>
</evidence>
<gene>
    <name evidence="2" type="ORF">NEMVEDRAFT_v1g236489</name>
</gene>
<dbReference type="PANTHER" id="PTHR22677:SF4">
    <property type="entry name" value="USHER SYNDROME TYPE-1G PROTEIN-LIKE PROTEIN"/>
    <property type="match status" value="1"/>
</dbReference>
<dbReference type="eggNOG" id="KOG0100">
    <property type="taxonomic scope" value="Eukaryota"/>
</dbReference>
<name>A7RMV9_NEMVE</name>
<keyword evidence="1" id="KW-0040">ANK repeat</keyword>
<dbReference type="STRING" id="45351.A7RMV9"/>
<accession>A7RMV9</accession>
<dbReference type="PhylomeDB" id="A7RMV9"/>
<dbReference type="HOGENOM" id="CLU_087014_1_0_1"/>
<evidence type="ECO:0008006" key="4">
    <source>
        <dbReference type="Google" id="ProtNLM"/>
    </source>
</evidence>
<dbReference type="OMA" id="ATPRKFW"/>
<dbReference type="InterPro" id="IPR036770">
    <property type="entry name" value="Ankyrin_rpt-contain_sf"/>
</dbReference>